<dbReference type="PANTHER" id="PTHR10746">
    <property type="entry name" value="50S RIBOSOMAL PROTEIN L4"/>
    <property type="match status" value="1"/>
</dbReference>
<comment type="similarity">
    <text evidence="1 5">Belongs to the universal ribosomal protein uL4 family.</text>
</comment>
<name>A0A1G1ZV44_9BACT</name>
<sequence length="207" mass="22620">MATVTLYNRDGNATGDSQAPALLSTPWNATLVHQVFKSLAANRRKPIAHTKDRSEVSGGGIKPWRQKGTGRARHGSSRSPIWRHGGITFGPRNDKDFSQKVNKKMAASALASALAKKLASDQLRIMDALTLAEPKTKELGKILNNLTRGKSTLLVIDHKDKAFIRAGANLAKTDVVSVRDLSVYDVLTHAFVVMDTKVMSLLEKSYE</sequence>
<feature type="compositionally biased region" description="Basic residues" evidence="6">
    <location>
        <begin position="64"/>
        <end position="76"/>
    </location>
</feature>
<evidence type="ECO:0000256" key="3">
    <source>
        <dbReference type="ARBA" id="ARBA00023274"/>
    </source>
</evidence>
<dbReference type="GO" id="GO:0019843">
    <property type="term" value="F:rRNA binding"/>
    <property type="evidence" value="ECO:0007669"/>
    <property type="project" value="UniProtKB-UniRule"/>
</dbReference>
<keyword evidence="5" id="KW-0699">rRNA-binding</keyword>
<evidence type="ECO:0000256" key="6">
    <source>
        <dbReference type="SAM" id="MobiDB-lite"/>
    </source>
</evidence>
<dbReference type="GO" id="GO:1990904">
    <property type="term" value="C:ribonucleoprotein complex"/>
    <property type="evidence" value="ECO:0007669"/>
    <property type="project" value="UniProtKB-KW"/>
</dbReference>
<dbReference type="InterPro" id="IPR023574">
    <property type="entry name" value="Ribosomal_uL4_dom_sf"/>
</dbReference>
<dbReference type="HAMAP" id="MF_01328_B">
    <property type="entry name" value="Ribosomal_uL4_B"/>
    <property type="match status" value="1"/>
</dbReference>
<protein>
    <recommendedName>
        <fullName evidence="4 5">Large ribosomal subunit protein uL4</fullName>
    </recommendedName>
</protein>
<dbReference type="SUPFAM" id="SSF52166">
    <property type="entry name" value="Ribosomal protein L4"/>
    <property type="match status" value="1"/>
</dbReference>
<dbReference type="PANTHER" id="PTHR10746:SF6">
    <property type="entry name" value="LARGE RIBOSOMAL SUBUNIT PROTEIN UL4M"/>
    <property type="match status" value="1"/>
</dbReference>
<proteinExistence type="inferred from homology"/>
<comment type="subunit">
    <text evidence="5">Part of the 50S ribosomal subunit.</text>
</comment>
<dbReference type="GO" id="GO:0005840">
    <property type="term" value="C:ribosome"/>
    <property type="evidence" value="ECO:0007669"/>
    <property type="project" value="UniProtKB-KW"/>
</dbReference>
<dbReference type="NCBIfam" id="TIGR03953">
    <property type="entry name" value="rplD_bact"/>
    <property type="match status" value="1"/>
</dbReference>
<evidence type="ECO:0000313" key="7">
    <source>
        <dbReference type="EMBL" id="OGY68349.1"/>
    </source>
</evidence>
<keyword evidence="3 5" id="KW-0687">Ribonucleoprotein</keyword>
<reference evidence="7 8" key="1">
    <citation type="journal article" date="2016" name="Nat. Commun.">
        <title>Thousands of microbial genomes shed light on interconnected biogeochemical processes in an aquifer system.</title>
        <authorList>
            <person name="Anantharaman K."/>
            <person name="Brown C.T."/>
            <person name="Hug L.A."/>
            <person name="Sharon I."/>
            <person name="Castelle C.J."/>
            <person name="Probst A.J."/>
            <person name="Thomas B.C."/>
            <person name="Singh A."/>
            <person name="Wilkins M.J."/>
            <person name="Karaoz U."/>
            <person name="Brodie E.L."/>
            <person name="Williams K.H."/>
            <person name="Hubbard S.S."/>
            <person name="Banfield J.F."/>
        </authorList>
    </citation>
    <scope>NUCLEOTIDE SEQUENCE [LARGE SCALE GENOMIC DNA]</scope>
</reference>
<dbReference type="GO" id="GO:0006412">
    <property type="term" value="P:translation"/>
    <property type="evidence" value="ECO:0007669"/>
    <property type="project" value="UniProtKB-UniRule"/>
</dbReference>
<comment type="function">
    <text evidence="5">One of the primary rRNA binding proteins, this protein initially binds near the 5'-end of the 23S rRNA. It is important during the early stages of 50S assembly. It makes multiple contacts with different domains of the 23S rRNA in the assembled 50S subunit and ribosome.</text>
</comment>
<evidence type="ECO:0000256" key="2">
    <source>
        <dbReference type="ARBA" id="ARBA00022980"/>
    </source>
</evidence>
<dbReference type="GO" id="GO:0003735">
    <property type="term" value="F:structural constituent of ribosome"/>
    <property type="evidence" value="ECO:0007669"/>
    <property type="project" value="InterPro"/>
</dbReference>
<keyword evidence="5" id="KW-0694">RNA-binding</keyword>
<dbReference type="AlphaFoldDB" id="A0A1G1ZV44"/>
<dbReference type="Gene3D" id="3.40.1370.10">
    <property type="match status" value="1"/>
</dbReference>
<gene>
    <name evidence="5" type="primary">rplD</name>
    <name evidence="7" type="ORF">A3H63_02925</name>
</gene>
<dbReference type="STRING" id="1798410.A3H63_02925"/>
<evidence type="ECO:0000256" key="4">
    <source>
        <dbReference type="ARBA" id="ARBA00035244"/>
    </source>
</evidence>
<dbReference type="InterPro" id="IPR013005">
    <property type="entry name" value="Ribosomal_uL4-like"/>
</dbReference>
<accession>A0A1G1ZV44</accession>
<feature type="region of interest" description="Disordered" evidence="6">
    <location>
        <begin position="46"/>
        <end position="85"/>
    </location>
</feature>
<organism evidence="7 8">
    <name type="scientific">Candidatus Harrisonbacteria bacterium RIFCSPLOWO2_02_FULL_45_10c</name>
    <dbReference type="NCBI Taxonomy" id="1798410"/>
    <lineage>
        <taxon>Bacteria</taxon>
        <taxon>Candidatus Harrisoniibacteriota</taxon>
    </lineage>
</organism>
<dbReference type="InterPro" id="IPR002136">
    <property type="entry name" value="Ribosomal_uL4"/>
</dbReference>
<evidence type="ECO:0000256" key="1">
    <source>
        <dbReference type="ARBA" id="ARBA00010528"/>
    </source>
</evidence>
<comment type="caution">
    <text evidence="7">The sequence shown here is derived from an EMBL/GenBank/DDBJ whole genome shotgun (WGS) entry which is preliminary data.</text>
</comment>
<evidence type="ECO:0000313" key="8">
    <source>
        <dbReference type="Proteomes" id="UP000176284"/>
    </source>
</evidence>
<dbReference type="Pfam" id="PF00573">
    <property type="entry name" value="Ribosomal_L4"/>
    <property type="match status" value="1"/>
</dbReference>
<dbReference type="Proteomes" id="UP000176284">
    <property type="component" value="Unassembled WGS sequence"/>
</dbReference>
<dbReference type="EMBL" id="MHJM01000002">
    <property type="protein sequence ID" value="OGY68349.1"/>
    <property type="molecule type" value="Genomic_DNA"/>
</dbReference>
<keyword evidence="2 5" id="KW-0689">Ribosomal protein</keyword>
<comment type="function">
    <text evidence="5">Forms part of the polypeptide exit tunnel.</text>
</comment>
<evidence type="ECO:0000256" key="5">
    <source>
        <dbReference type="HAMAP-Rule" id="MF_01328"/>
    </source>
</evidence>